<comment type="catalytic activity">
    <reaction evidence="1">
        <text>Hydrolysis of Pro-|-Xaa &gt;&gt; Ala-|-Xaa in oligopeptides.</text>
        <dbReference type="EC" id="3.4.21.26"/>
    </reaction>
</comment>
<evidence type="ECO:0000256" key="4">
    <source>
        <dbReference type="ARBA" id="ARBA00022670"/>
    </source>
</evidence>
<dbReference type="PRINTS" id="PR00862">
    <property type="entry name" value="PROLIGOPTASE"/>
</dbReference>
<evidence type="ECO:0000256" key="6">
    <source>
        <dbReference type="ARBA" id="ARBA00022825"/>
    </source>
</evidence>
<comment type="similarity">
    <text evidence="2">Belongs to the peptidase S9A family.</text>
</comment>
<dbReference type="FunFam" id="3.40.50.1820:FF:000005">
    <property type="entry name" value="Prolyl endopeptidase"/>
    <property type="match status" value="1"/>
</dbReference>
<evidence type="ECO:0000256" key="8">
    <source>
        <dbReference type="ARBA" id="ARBA00081187"/>
    </source>
</evidence>
<dbReference type="GO" id="GO:0070012">
    <property type="term" value="F:oligopeptidase activity"/>
    <property type="evidence" value="ECO:0007669"/>
    <property type="project" value="TreeGrafter"/>
</dbReference>
<protein>
    <recommendedName>
        <fullName evidence="3">prolyl oligopeptidase</fullName>
        <ecNumber evidence="3">3.4.21.26</ecNumber>
    </recommendedName>
    <alternativeName>
        <fullName evidence="8">Proline-specific endopeptidase</fullName>
    </alternativeName>
</protein>
<feature type="signal peptide" evidence="9">
    <location>
        <begin position="1"/>
        <end position="33"/>
    </location>
</feature>
<evidence type="ECO:0000256" key="5">
    <source>
        <dbReference type="ARBA" id="ARBA00022801"/>
    </source>
</evidence>
<proteinExistence type="inferred from homology"/>
<dbReference type="PANTHER" id="PTHR42881">
    <property type="entry name" value="PROLYL ENDOPEPTIDASE"/>
    <property type="match status" value="1"/>
</dbReference>
<sequence>MYNLNAIMQRLPALIFTFINSSLLLTTMSTAQAQSQQPGIAYPQTRKTDVSDNYHGTTIADPYRWLEDDNSPETKAWVKEQNTITQNYLAKIPFRDSIKNRLEVLWNYPKTAAPDHRGNYLYFYKNDGLQNQAVLYRQATTPGAKPELFIDPNKLSADGTTALGTVQFSKDGKYAAYLIAKAGSDWQQAHVMDVATKTLLPDSLNWLKFTGLSWRGDGFYYSRYDEPTEASKLSKKNEFHKIYYHKVGTSQDKDVLIHADSDHPLRNFSASVTEDERFLLLSASEGTSGNEIWFRDMKNPDQKEFKLLIKGFEYEPNVIDNDGDKLLVITNEGAPNYKVELIDTKNPQGPRKLIIPERKETLVHVGTGGGKLFAVYLQDAANRVYQLDYAGHLEREIKLPGIGTASGFGGKKEDKEFYYTFNSYVTPALIYKYEITNGHSSLYFKPELKFDPSQYETKQVFFNSKDGTRIPMFLSYKKGIKLNGNNPVFLYGYGGFNIPLTPSFSVSNLFFMEQGGIFAQVTLRGGAEYGEEWHKAGMFEKKQNVFDDFIGAAEFLIKEKYTNTSKLAVHGRSNGGLLIGAVMTQRPDLFRVAIPTVGVLDMLRYQNFTIGWAWGVEYGTSDKEDQFRYLIKYSPLHNLKPGTSYPATMVTTGDHDDRVVPAHSFKFAATLQADNAGPNPTLIRIDTQAGHGAGKPTGKLIEESADIWAFVMYNLGMHFKN</sequence>
<evidence type="ECO:0000313" key="13">
    <source>
        <dbReference type="Proteomes" id="UP000183788"/>
    </source>
</evidence>
<evidence type="ECO:0000313" key="12">
    <source>
        <dbReference type="EMBL" id="SFW63203.1"/>
    </source>
</evidence>
<dbReference type="EMBL" id="FPIZ01000009">
    <property type="protein sequence ID" value="SFW63203.1"/>
    <property type="molecule type" value="Genomic_DNA"/>
</dbReference>
<dbReference type="Pfam" id="PF00326">
    <property type="entry name" value="Peptidase_S9"/>
    <property type="match status" value="1"/>
</dbReference>
<evidence type="ECO:0000259" key="11">
    <source>
        <dbReference type="Pfam" id="PF02897"/>
    </source>
</evidence>
<keyword evidence="9" id="KW-0732">Signal</keyword>
<dbReference type="InterPro" id="IPR002470">
    <property type="entry name" value="Peptidase_S9A"/>
</dbReference>
<feature type="domain" description="Peptidase S9 prolyl oligopeptidase catalytic" evidence="10">
    <location>
        <begin position="502"/>
        <end position="716"/>
    </location>
</feature>
<dbReference type="PANTHER" id="PTHR42881:SF2">
    <property type="entry name" value="PROLYL ENDOPEPTIDASE"/>
    <property type="match status" value="1"/>
</dbReference>
<dbReference type="Gene3D" id="3.40.50.1820">
    <property type="entry name" value="alpha/beta hydrolase"/>
    <property type="match status" value="1"/>
</dbReference>
<dbReference type="InterPro" id="IPR002471">
    <property type="entry name" value="Pept_S9_AS"/>
</dbReference>
<gene>
    <name evidence="12" type="ORF">SAMN05661012_03054</name>
</gene>
<reference evidence="12 13" key="1">
    <citation type="submission" date="2016-11" db="EMBL/GenBank/DDBJ databases">
        <authorList>
            <person name="Jaros S."/>
            <person name="Januszkiewicz K."/>
            <person name="Wedrychowicz H."/>
        </authorList>
    </citation>
    <scope>NUCLEOTIDE SEQUENCE [LARGE SCALE GENOMIC DNA]</scope>
    <source>
        <strain evidence="12 13">DSM 784</strain>
    </source>
</reference>
<dbReference type="PROSITE" id="PS00708">
    <property type="entry name" value="PRO_ENDOPEP_SER"/>
    <property type="match status" value="1"/>
</dbReference>
<dbReference type="GO" id="GO:0005829">
    <property type="term" value="C:cytosol"/>
    <property type="evidence" value="ECO:0007669"/>
    <property type="project" value="TreeGrafter"/>
</dbReference>
<feature type="domain" description="Peptidase S9A N-terminal" evidence="11">
    <location>
        <begin position="43"/>
        <end position="443"/>
    </location>
</feature>
<comment type="function">
    <text evidence="7">Cleaves peptide bonds on the C-terminal side of prolyl residues within peptides that are up to approximately 30 amino acids long. Has an absolute requirement for an X-Pro bond in the trans configuration immediately preceding the Pro-Y scissible bond.</text>
</comment>
<dbReference type="Gene3D" id="2.130.10.120">
    <property type="entry name" value="Prolyl oligopeptidase, N-terminal domain"/>
    <property type="match status" value="1"/>
</dbReference>
<dbReference type="Proteomes" id="UP000183788">
    <property type="component" value="Unassembled WGS sequence"/>
</dbReference>
<dbReference type="EC" id="3.4.21.26" evidence="3"/>
<dbReference type="STRING" id="1004.SAMN05661012_03054"/>
<keyword evidence="4" id="KW-0645">Protease</keyword>
<feature type="chain" id="PRO_5012792195" description="prolyl oligopeptidase" evidence="9">
    <location>
        <begin position="34"/>
        <end position="721"/>
    </location>
</feature>
<evidence type="ECO:0000259" key="10">
    <source>
        <dbReference type="Pfam" id="PF00326"/>
    </source>
</evidence>
<dbReference type="InterPro" id="IPR029058">
    <property type="entry name" value="AB_hydrolase_fold"/>
</dbReference>
<dbReference type="AlphaFoldDB" id="A0A1K1QU83"/>
<keyword evidence="6" id="KW-0720">Serine protease</keyword>
<keyword evidence="5" id="KW-0378">Hydrolase</keyword>
<name>A0A1K1QU83_9BACT</name>
<dbReference type="GO" id="GO:0004252">
    <property type="term" value="F:serine-type endopeptidase activity"/>
    <property type="evidence" value="ECO:0007669"/>
    <property type="project" value="UniProtKB-EC"/>
</dbReference>
<accession>A0A1K1QU83</accession>
<organism evidence="12 13">
    <name type="scientific">Chitinophaga sancti</name>
    <dbReference type="NCBI Taxonomy" id="1004"/>
    <lineage>
        <taxon>Bacteria</taxon>
        <taxon>Pseudomonadati</taxon>
        <taxon>Bacteroidota</taxon>
        <taxon>Chitinophagia</taxon>
        <taxon>Chitinophagales</taxon>
        <taxon>Chitinophagaceae</taxon>
        <taxon>Chitinophaga</taxon>
    </lineage>
</organism>
<dbReference type="InterPro" id="IPR001375">
    <property type="entry name" value="Peptidase_S9_cat"/>
</dbReference>
<dbReference type="InterPro" id="IPR051167">
    <property type="entry name" value="Prolyl_oligopep/macrocyclase"/>
</dbReference>
<evidence type="ECO:0000256" key="9">
    <source>
        <dbReference type="SAM" id="SignalP"/>
    </source>
</evidence>
<evidence type="ECO:0000256" key="7">
    <source>
        <dbReference type="ARBA" id="ARBA00060121"/>
    </source>
</evidence>
<evidence type="ECO:0000256" key="2">
    <source>
        <dbReference type="ARBA" id="ARBA00005228"/>
    </source>
</evidence>
<dbReference type="GO" id="GO:0006508">
    <property type="term" value="P:proteolysis"/>
    <property type="evidence" value="ECO:0007669"/>
    <property type="project" value="UniProtKB-KW"/>
</dbReference>
<dbReference type="SUPFAM" id="SSF50993">
    <property type="entry name" value="Peptidase/esterase 'gauge' domain"/>
    <property type="match status" value="1"/>
</dbReference>
<dbReference type="SUPFAM" id="SSF53474">
    <property type="entry name" value="alpha/beta-Hydrolases"/>
    <property type="match status" value="1"/>
</dbReference>
<dbReference type="Pfam" id="PF02897">
    <property type="entry name" value="Peptidase_S9_N"/>
    <property type="match status" value="1"/>
</dbReference>
<evidence type="ECO:0000256" key="3">
    <source>
        <dbReference type="ARBA" id="ARBA00011897"/>
    </source>
</evidence>
<dbReference type="InterPro" id="IPR023302">
    <property type="entry name" value="Pept_S9A_N"/>
</dbReference>
<evidence type="ECO:0000256" key="1">
    <source>
        <dbReference type="ARBA" id="ARBA00001070"/>
    </source>
</evidence>